<sequence length="78" mass="9156">MVCKNCACPAWEWNLDRNIPKARIQVCPVCGRIGRIVTSRCVRCELEHCTVLENDNWAFGWNPSYQSYSNETYNENLW</sequence>
<accession>A0A9X4JWA8</accession>
<protein>
    <submittedName>
        <fullName evidence="1">Uncharacterized protein</fullName>
    </submittedName>
</protein>
<keyword evidence="2" id="KW-1185">Reference proteome</keyword>
<reference evidence="1" key="1">
    <citation type="submission" date="2022-02" db="EMBL/GenBank/DDBJ databases">
        <authorList>
            <person name="Leng L."/>
        </authorList>
    </citation>
    <scope>NUCLEOTIDE SEQUENCE</scope>
    <source>
        <strain evidence="1">JI</strain>
    </source>
</reference>
<organism evidence="1 2">
    <name type="scientific">Pelotomaculum isophthalicicum JI</name>
    <dbReference type="NCBI Taxonomy" id="947010"/>
    <lineage>
        <taxon>Bacteria</taxon>
        <taxon>Bacillati</taxon>
        <taxon>Bacillota</taxon>
        <taxon>Clostridia</taxon>
        <taxon>Eubacteriales</taxon>
        <taxon>Desulfotomaculaceae</taxon>
        <taxon>Pelotomaculum</taxon>
    </lineage>
</organism>
<proteinExistence type="predicted"/>
<dbReference type="EMBL" id="JAKOAV010000020">
    <property type="protein sequence ID" value="MDF9408877.1"/>
    <property type="molecule type" value="Genomic_DNA"/>
</dbReference>
<dbReference type="AlphaFoldDB" id="A0A9X4JWA8"/>
<evidence type="ECO:0000313" key="2">
    <source>
        <dbReference type="Proteomes" id="UP001154312"/>
    </source>
</evidence>
<gene>
    <name evidence="1" type="ORF">L7E55_11000</name>
</gene>
<evidence type="ECO:0000313" key="1">
    <source>
        <dbReference type="EMBL" id="MDF9408877.1"/>
    </source>
</evidence>
<dbReference type="Proteomes" id="UP001154312">
    <property type="component" value="Unassembled WGS sequence"/>
</dbReference>
<name>A0A9X4JWA8_9FIRM</name>
<dbReference type="RefSeq" id="WP_277444284.1">
    <property type="nucleotide sequence ID" value="NZ_JAKOAV010000020.1"/>
</dbReference>
<comment type="caution">
    <text evidence="1">The sequence shown here is derived from an EMBL/GenBank/DDBJ whole genome shotgun (WGS) entry which is preliminary data.</text>
</comment>